<accession>A0A9J7ZXP1</accession>
<sequence>MRESLPQLSPPTFLGNFEDPKSPHFVRFSPLARRFPILSPPLWKKLLCMDTVSVTISAMQWEFRSHVNKKWEVYETSHKRDFIYRPISSIPSLRPKTSANIYRNSYTLDDPVGATAYSEDFSWKPVSKTTCIRSATASGNRRNNPHPSQAFMIWRHSADQMKHFGGSSPLQHPLTEKEIQKAVSAQYRSTYRTDFLGLPQGIMKKHGVFTPFNHNHAVHYYTQTEMRHNYHPPKLKLELLGNNSRYGCNKLHGVAARGIVPTVIHSHNNNQENNKLETTYNKYFGENKDVKTLHITSYSADGCKGKNSGVIKQTSSTLESVSAWPGPL</sequence>
<reference evidence="1" key="2">
    <citation type="submission" date="2025-09" db="UniProtKB">
        <authorList>
            <consortium name="Ensembl"/>
        </authorList>
    </citation>
    <scope>IDENTIFICATION</scope>
</reference>
<evidence type="ECO:0000313" key="2">
    <source>
        <dbReference type="Proteomes" id="UP001108240"/>
    </source>
</evidence>
<dbReference type="PANTHER" id="PTHR33769">
    <property type="entry name" value="TESTIS-EXPRESSED PROTEIN 26 ISOFORM X3"/>
    <property type="match status" value="1"/>
</dbReference>
<dbReference type="GeneTree" id="ENSGT00390000009484"/>
<evidence type="ECO:0008006" key="3">
    <source>
        <dbReference type="Google" id="ProtNLM"/>
    </source>
</evidence>
<reference evidence="1" key="1">
    <citation type="submission" date="2025-08" db="UniProtKB">
        <authorList>
            <consortium name="Ensembl"/>
        </authorList>
    </citation>
    <scope>IDENTIFICATION</scope>
</reference>
<dbReference type="PANTHER" id="PTHR33769:SF1">
    <property type="entry name" value="TESTIS-EXPRESSED PROTEIN 26"/>
    <property type="match status" value="1"/>
</dbReference>
<protein>
    <recommendedName>
        <fullName evidence="3">Testis-expressed protein 26</fullName>
    </recommendedName>
</protein>
<dbReference type="Ensembl" id="ENSCCRT00000172781.1">
    <property type="protein sequence ID" value="ENSCCRP00000137302.1"/>
    <property type="gene ID" value="ENSCCRG00000035302.2"/>
</dbReference>
<proteinExistence type="predicted"/>
<keyword evidence="2" id="KW-1185">Reference proteome</keyword>
<organism evidence="1 2">
    <name type="scientific">Cyprinus carpio carpio</name>
    <dbReference type="NCBI Taxonomy" id="630221"/>
    <lineage>
        <taxon>Eukaryota</taxon>
        <taxon>Metazoa</taxon>
        <taxon>Chordata</taxon>
        <taxon>Craniata</taxon>
        <taxon>Vertebrata</taxon>
        <taxon>Euteleostomi</taxon>
        <taxon>Actinopterygii</taxon>
        <taxon>Neopterygii</taxon>
        <taxon>Teleostei</taxon>
        <taxon>Ostariophysi</taxon>
        <taxon>Cypriniformes</taxon>
        <taxon>Cyprinidae</taxon>
        <taxon>Cyprininae</taxon>
        <taxon>Cyprinus</taxon>
    </lineage>
</organism>
<dbReference type="AlphaFoldDB" id="A0A9J7ZXP1"/>
<dbReference type="GO" id="GO:0005737">
    <property type="term" value="C:cytoplasm"/>
    <property type="evidence" value="ECO:0007669"/>
    <property type="project" value="TreeGrafter"/>
</dbReference>
<name>A0A9J7ZXP1_CYPCA</name>
<evidence type="ECO:0000313" key="1">
    <source>
        <dbReference type="Ensembl" id="ENSCCRP00000137302.1"/>
    </source>
</evidence>
<dbReference type="InterPro" id="IPR043460">
    <property type="entry name" value="MEDAG/TEX26"/>
</dbReference>
<dbReference type="Proteomes" id="UP001108240">
    <property type="component" value="Unplaced"/>
</dbReference>